<dbReference type="GO" id="GO:0005737">
    <property type="term" value="C:cytoplasm"/>
    <property type="evidence" value="ECO:0007669"/>
    <property type="project" value="Ensembl"/>
</dbReference>
<keyword evidence="2 4" id="KW-0853">WD repeat</keyword>
<dbReference type="InterPro" id="IPR050505">
    <property type="entry name" value="WDR55/POC1"/>
</dbReference>
<dbReference type="Gene3D" id="2.130.10.10">
    <property type="entry name" value="YVTN repeat-like/Quinoprotein amine dehydrogenase"/>
    <property type="match status" value="2"/>
</dbReference>
<feature type="region of interest" description="Disordered" evidence="5">
    <location>
        <begin position="322"/>
        <end position="388"/>
    </location>
</feature>
<protein>
    <submittedName>
        <fullName evidence="6">WD repeat domain 55</fullName>
    </submittedName>
</protein>
<dbReference type="InterPro" id="IPR019775">
    <property type="entry name" value="WD40_repeat_CS"/>
</dbReference>
<proteinExistence type="inferred from homology"/>
<feature type="repeat" description="WD" evidence="4">
    <location>
        <begin position="288"/>
        <end position="315"/>
    </location>
</feature>
<keyword evidence="3" id="KW-0677">Repeat</keyword>
<dbReference type="InterPro" id="IPR036322">
    <property type="entry name" value="WD40_repeat_dom_sf"/>
</dbReference>
<accession>A0A663ELH9</accession>
<keyword evidence="7" id="KW-1185">Reference proteome</keyword>
<feature type="region of interest" description="Disordered" evidence="5">
    <location>
        <begin position="1"/>
        <end position="20"/>
    </location>
</feature>
<reference evidence="6" key="1">
    <citation type="submission" date="2025-08" db="UniProtKB">
        <authorList>
            <consortium name="Ensembl"/>
        </authorList>
    </citation>
    <scope>IDENTIFICATION</scope>
</reference>
<dbReference type="SMART" id="SM00320">
    <property type="entry name" value="WD40"/>
    <property type="match status" value="6"/>
</dbReference>
<evidence type="ECO:0000313" key="6">
    <source>
        <dbReference type="Ensembl" id="ENSACCP00020013125.1"/>
    </source>
</evidence>
<comment type="similarity">
    <text evidence="1">Belongs to the WD repeat WDR55 family.</text>
</comment>
<evidence type="ECO:0000256" key="5">
    <source>
        <dbReference type="SAM" id="MobiDB-lite"/>
    </source>
</evidence>
<dbReference type="InterPro" id="IPR001680">
    <property type="entry name" value="WD40_rpt"/>
</dbReference>
<feature type="compositionally biased region" description="Basic residues" evidence="5">
    <location>
        <begin position="367"/>
        <end position="382"/>
    </location>
</feature>
<name>A0A663ELH9_AQUCH</name>
<evidence type="ECO:0000256" key="4">
    <source>
        <dbReference type="PROSITE-ProRule" id="PRU00221"/>
    </source>
</evidence>
<dbReference type="PROSITE" id="PS00678">
    <property type="entry name" value="WD_REPEATS_1"/>
    <property type="match status" value="1"/>
</dbReference>
<dbReference type="GO" id="GO:0005654">
    <property type="term" value="C:nucleoplasm"/>
    <property type="evidence" value="ECO:0007669"/>
    <property type="project" value="Ensembl"/>
</dbReference>
<reference evidence="6" key="2">
    <citation type="submission" date="2025-09" db="UniProtKB">
        <authorList>
            <consortium name="Ensembl"/>
        </authorList>
    </citation>
    <scope>IDENTIFICATION</scope>
</reference>
<dbReference type="Pfam" id="PF24796">
    <property type="entry name" value="WDR55"/>
    <property type="match status" value="1"/>
</dbReference>
<dbReference type="PROSITE" id="PS50082">
    <property type="entry name" value="WD_REPEATS_2"/>
    <property type="match status" value="1"/>
</dbReference>
<evidence type="ECO:0000256" key="2">
    <source>
        <dbReference type="ARBA" id="ARBA00022574"/>
    </source>
</evidence>
<dbReference type="InParanoid" id="A0A663ELH9"/>
<organism evidence="6 7">
    <name type="scientific">Aquila chrysaetos chrysaetos</name>
    <dbReference type="NCBI Taxonomy" id="223781"/>
    <lineage>
        <taxon>Eukaryota</taxon>
        <taxon>Metazoa</taxon>
        <taxon>Chordata</taxon>
        <taxon>Craniata</taxon>
        <taxon>Vertebrata</taxon>
        <taxon>Euteleostomi</taxon>
        <taxon>Archelosauria</taxon>
        <taxon>Archosauria</taxon>
        <taxon>Dinosauria</taxon>
        <taxon>Saurischia</taxon>
        <taxon>Theropoda</taxon>
        <taxon>Coelurosauria</taxon>
        <taxon>Aves</taxon>
        <taxon>Neognathae</taxon>
        <taxon>Neoaves</taxon>
        <taxon>Telluraves</taxon>
        <taxon>Accipitrimorphae</taxon>
        <taxon>Accipitriformes</taxon>
        <taxon>Accipitridae</taxon>
        <taxon>Accipitrinae</taxon>
        <taxon>Aquila</taxon>
    </lineage>
</organism>
<evidence type="ECO:0000256" key="1">
    <source>
        <dbReference type="ARBA" id="ARBA00007625"/>
    </source>
</evidence>
<dbReference type="GeneTree" id="ENSGT00940000153727"/>
<evidence type="ECO:0000256" key="3">
    <source>
        <dbReference type="ARBA" id="ARBA00022737"/>
    </source>
</evidence>
<dbReference type="Proteomes" id="UP000472275">
    <property type="component" value="Chromosome 22"/>
</dbReference>
<dbReference type="PANTHER" id="PTHR44019:SF20">
    <property type="entry name" value="WD REPEAT-CONTAINING PROTEIN 55"/>
    <property type="match status" value="1"/>
</dbReference>
<dbReference type="AlphaFoldDB" id="A0A663ELH9"/>
<evidence type="ECO:0000313" key="7">
    <source>
        <dbReference type="Proteomes" id="UP000472275"/>
    </source>
</evidence>
<dbReference type="PANTHER" id="PTHR44019">
    <property type="entry name" value="WD REPEAT-CONTAINING PROTEIN 55"/>
    <property type="match status" value="1"/>
</dbReference>
<dbReference type="SUPFAM" id="SSF50978">
    <property type="entry name" value="WD40 repeat-like"/>
    <property type="match status" value="1"/>
</dbReference>
<dbReference type="GO" id="GO:0005730">
    <property type="term" value="C:nucleolus"/>
    <property type="evidence" value="ECO:0007669"/>
    <property type="project" value="Ensembl"/>
</dbReference>
<dbReference type="InterPro" id="IPR015943">
    <property type="entry name" value="WD40/YVTN_repeat-like_dom_sf"/>
</dbReference>
<dbReference type="GO" id="GO:0006364">
    <property type="term" value="P:rRNA processing"/>
    <property type="evidence" value="ECO:0007669"/>
    <property type="project" value="Ensembl"/>
</dbReference>
<dbReference type="Ensembl" id="ENSACCT00020013724.1">
    <property type="protein sequence ID" value="ENSACCP00020013125.1"/>
    <property type="gene ID" value="ENSACCG00020009049.1"/>
</dbReference>
<sequence length="472" mass="50253">MAAPGEGCSEPAGREPRLRDTPEDICFEATANAIALHPARPLLAAGDVDGDVYLYSYSCTEGENRQLWSSGHHLKSCRDVAFSQDGQKLFTVSKDKSVHILTVEEGRLETRFPKAHSSALNCVLPIDNHVFATGDDGGALKVWDLRKGDAILEARQQEEYISAMAVDGNGKILLTASGDGTLGVFNVKRRRFDLLSEPQNGDLTSVVLLKRGKKVACGSSEGTIYLFNWDGFGAASDRFALRAESVDCMVPITENIVCVGSLDGVIRAVNVLPNRVLGCVGQHLGEPIEQLAVAPGGQLLASCAHDQKVKFWDVSALGGAGGGRLSKEEEEGGAAAGPQRQGGGQRGGFLRRSAGRGRAGGGGGERQRRRRLRGRGRGRGRAARPALRAGAELWSATPPGWAQRERGVALARPSRVGGPCCHRRQAGGRRSDWFSGLPLRLGCRRVLKGAEGVGVGGVAPRWVPRTGWAALM</sequence>
<gene>
    <name evidence="6" type="primary">WDR55</name>
</gene>